<dbReference type="Proteomes" id="UP000739069">
    <property type="component" value="Unassembled WGS sequence"/>
</dbReference>
<evidence type="ECO:0000313" key="5">
    <source>
        <dbReference type="Proteomes" id="UP000739069"/>
    </source>
</evidence>
<accession>A0A943TCD9</accession>
<gene>
    <name evidence="4" type="ORF">KH265_03130</name>
</gene>
<keyword evidence="3" id="KW-0472">Membrane</keyword>
<protein>
    <submittedName>
        <fullName evidence="4">PIG-L family deacetylase</fullName>
    </submittedName>
</protein>
<comment type="caution">
    <text evidence="4">The sequence shown here is derived from an EMBL/GenBank/DDBJ whole genome shotgun (WGS) entry which is preliminary data.</text>
</comment>
<keyword evidence="3" id="KW-1133">Transmembrane helix</keyword>
<dbReference type="PANTHER" id="PTHR12993:SF26">
    <property type="entry name" value="1D-MYO-INOSITOL 2-ACETAMIDO-2-DEOXY-ALPHA-D-GLUCOPYRANOSIDE DEACETYLASE"/>
    <property type="match status" value="1"/>
</dbReference>
<keyword evidence="1" id="KW-0862">Zinc</keyword>
<dbReference type="AlphaFoldDB" id="A0A943TCD9"/>
<dbReference type="Pfam" id="PF02585">
    <property type="entry name" value="PIG-L"/>
    <property type="match status" value="1"/>
</dbReference>
<reference evidence="4" key="1">
    <citation type="submission" date="2021-02" db="EMBL/GenBank/DDBJ databases">
        <title>Infant gut strain persistence is associated with maternal origin, phylogeny, and functional potential including surface adhesion and iron acquisition.</title>
        <authorList>
            <person name="Lou Y.C."/>
        </authorList>
    </citation>
    <scope>NUCLEOTIDE SEQUENCE</scope>
    <source>
        <strain evidence="4">L1_008_092G1_dasL1_008_092G1_concoct_16</strain>
    </source>
</reference>
<dbReference type="GO" id="GO:0016811">
    <property type="term" value="F:hydrolase activity, acting on carbon-nitrogen (but not peptide) bonds, in linear amides"/>
    <property type="evidence" value="ECO:0007669"/>
    <property type="project" value="TreeGrafter"/>
</dbReference>
<feature type="region of interest" description="Disordered" evidence="2">
    <location>
        <begin position="1"/>
        <end position="25"/>
    </location>
</feature>
<dbReference type="InterPro" id="IPR024078">
    <property type="entry name" value="LmbE-like_dom_sf"/>
</dbReference>
<feature type="transmembrane region" description="Helical" evidence="3">
    <location>
        <begin position="340"/>
        <end position="361"/>
    </location>
</feature>
<dbReference type="EMBL" id="JAGZXI010000003">
    <property type="protein sequence ID" value="MBS6634647.1"/>
    <property type="molecule type" value="Genomic_DNA"/>
</dbReference>
<proteinExistence type="predicted"/>
<feature type="transmembrane region" description="Helical" evidence="3">
    <location>
        <begin position="368"/>
        <end position="385"/>
    </location>
</feature>
<dbReference type="InterPro" id="IPR003737">
    <property type="entry name" value="GlcNAc_PI_deacetylase-related"/>
</dbReference>
<name>A0A943TCD9_9MICC</name>
<dbReference type="RefSeq" id="WP_303952259.1">
    <property type="nucleotide sequence ID" value="NZ_JAGZXI010000003.1"/>
</dbReference>
<feature type="compositionally biased region" description="Polar residues" evidence="2">
    <location>
        <begin position="1"/>
        <end position="18"/>
    </location>
</feature>
<feature type="transmembrane region" description="Helical" evidence="3">
    <location>
        <begin position="307"/>
        <end position="334"/>
    </location>
</feature>
<dbReference type="Gene3D" id="3.40.50.10320">
    <property type="entry name" value="LmbE-like"/>
    <property type="match status" value="1"/>
</dbReference>
<dbReference type="GO" id="GO:0016137">
    <property type="term" value="P:glycoside metabolic process"/>
    <property type="evidence" value="ECO:0007669"/>
    <property type="project" value="UniProtKB-ARBA"/>
</dbReference>
<dbReference type="PANTHER" id="PTHR12993">
    <property type="entry name" value="N-ACETYLGLUCOSAMINYL-PHOSPHATIDYLINOSITOL DE-N-ACETYLASE-RELATED"/>
    <property type="match status" value="1"/>
</dbReference>
<sequence length="454" mass="49063">MSETENTQPESATPSYPTQGERIASGAKRDLLPTNYAPEQARILFVHAHPDDETSSTGATMAHYAQKGAEVYLITATRGELGEVIPPQLQHLEVGKPGCTDNGEALGEYRVGELNGALEALGVHHHLFLGQEPATAKGVPALYRDSGMAWGPNGKPIANPVSSDSSLTAQPLEPQARALVAAIHEIQPDALVTYDADGGYGHPDHVRVYEIVKRALEILGDDEDRPLLTWGIEGEYDPKDTRVQAAIFGDGTAKRKAMEAHRTQITVLDDKTFEYSNKVQQKISAVETYRVLDGDPTRTVNPKPQEAGIVSTVLTGVILGVVAAVAGSIYHAWVVYAGDVALPVGLFIAYLTIFFASLWSALALRRGMTAAIVGSVAFVTVYWLAYGRPDSPFVLVNPGHSAIGLYGALWWFGAPVAAMLGMFAYTRNRVKDARYFSARSAHQRARAKAESRDK</sequence>
<evidence type="ECO:0000313" key="4">
    <source>
        <dbReference type="EMBL" id="MBS6634647.1"/>
    </source>
</evidence>
<evidence type="ECO:0000256" key="3">
    <source>
        <dbReference type="SAM" id="Phobius"/>
    </source>
</evidence>
<evidence type="ECO:0000256" key="2">
    <source>
        <dbReference type="SAM" id="MobiDB-lite"/>
    </source>
</evidence>
<dbReference type="SUPFAM" id="SSF102588">
    <property type="entry name" value="LmbE-like"/>
    <property type="match status" value="1"/>
</dbReference>
<keyword evidence="3" id="KW-0812">Transmembrane</keyword>
<organism evidence="4 5">
    <name type="scientific">Rothia mucilaginosa</name>
    <dbReference type="NCBI Taxonomy" id="43675"/>
    <lineage>
        <taxon>Bacteria</taxon>
        <taxon>Bacillati</taxon>
        <taxon>Actinomycetota</taxon>
        <taxon>Actinomycetes</taxon>
        <taxon>Micrococcales</taxon>
        <taxon>Micrococcaceae</taxon>
        <taxon>Rothia</taxon>
    </lineage>
</organism>
<feature type="transmembrane region" description="Helical" evidence="3">
    <location>
        <begin position="405"/>
        <end position="425"/>
    </location>
</feature>
<evidence type="ECO:0000256" key="1">
    <source>
        <dbReference type="ARBA" id="ARBA00022833"/>
    </source>
</evidence>